<organism evidence="1 2">
    <name type="scientific">Insolitispirillum peregrinum</name>
    <dbReference type="NCBI Taxonomy" id="80876"/>
    <lineage>
        <taxon>Bacteria</taxon>
        <taxon>Pseudomonadati</taxon>
        <taxon>Pseudomonadota</taxon>
        <taxon>Alphaproteobacteria</taxon>
        <taxon>Rhodospirillales</taxon>
        <taxon>Novispirillaceae</taxon>
        <taxon>Insolitispirillum</taxon>
    </lineage>
</organism>
<evidence type="ECO:0000313" key="2">
    <source>
        <dbReference type="Proteomes" id="UP000185678"/>
    </source>
</evidence>
<dbReference type="OrthoDB" id="9782252at2"/>
<dbReference type="Proteomes" id="UP000185678">
    <property type="component" value="Unassembled WGS sequence"/>
</dbReference>
<name>A0A1N7JR75_9PROT</name>
<dbReference type="CDD" id="cd00552">
    <property type="entry name" value="RaiA"/>
    <property type="match status" value="1"/>
</dbReference>
<protein>
    <submittedName>
        <fullName evidence="1">Ribosome-associated translation inhibitor RaiA</fullName>
    </submittedName>
</protein>
<keyword evidence="2" id="KW-1185">Reference proteome</keyword>
<dbReference type="EMBL" id="FTOA01000002">
    <property type="protein sequence ID" value="SIS51734.1"/>
    <property type="molecule type" value="Genomic_DNA"/>
</dbReference>
<dbReference type="Pfam" id="PF02482">
    <property type="entry name" value="Ribosomal_S30AE"/>
    <property type="match status" value="1"/>
</dbReference>
<reference evidence="1 2" key="1">
    <citation type="submission" date="2017-01" db="EMBL/GenBank/DDBJ databases">
        <authorList>
            <person name="Mah S.A."/>
            <person name="Swanson W.J."/>
            <person name="Moy G.W."/>
            <person name="Vacquier V.D."/>
        </authorList>
    </citation>
    <scope>NUCLEOTIDE SEQUENCE [LARGE SCALE GENOMIC DNA]</scope>
    <source>
        <strain evidence="1 2">DSM 11589</strain>
    </source>
</reference>
<proteinExistence type="predicted"/>
<dbReference type="Gene3D" id="3.30.160.100">
    <property type="entry name" value="Ribosome hibernation promotion factor-like"/>
    <property type="match status" value="1"/>
</dbReference>
<gene>
    <name evidence="1" type="ORF">SAMN05421779_102430</name>
</gene>
<evidence type="ECO:0000313" key="1">
    <source>
        <dbReference type="EMBL" id="SIS51734.1"/>
    </source>
</evidence>
<dbReference type="STRING" id="80876.SAMN05421779_102430"/>
<dbReference type="SUPFAM" id="SSF69754">
    <property type="entry name" value="Ribosome binding protein Y (YfiA homologue)"/>
    <property type="match status" value="1"/>
</dbReference>
<dbReference type="InterPro" id="IPR036567">
    <property type="entry name" value="RHF-like"/>
</dbReference>
<dbReference type="RefSeq" id="WP_076399293.1">
    <property type="nucleotide sequence ID" value="NZ_FTOA01000002.1"/>
</dbReference>
<accession>A0A1N7JR75</accession>
<dbReference type="InterPro" id="IPR003489">
    <property type="entry name" value="RHF/RaiA"/>
</dbReference>
<sequence>MQVPVQVTFHGLDHSAAVEERVLEKVAKLEQFCSDIISCRVTVELHHKNTSNAHRKGEPYLIGVSVSVPGDELIVKRSLKDDELHEHEDVGVALRDAFQAMERQVKEYVERRRATV</sequence>
<dbReference type="AlphaFoldDB" id="A0A1N7JR75"/>